<proteinExistence type="predicted"/>
<evidence type="ECO:0000313" key="3">
    <source>
        <dbReference type="Proteomes" id="UP000592181"/>
    </source>
</evidence>
<feature type="transmembrane region" description="Helical" evidence="1">
    <location>
        <begin position="71"/>
        <end position="90"/>
    </location>
</feature>
<sequence>MRRPTTEDLLRELAHTGQLVIPASRGALLLLLALTLPVGAGLSVLAWWMVYGTLRQPDADVVLLLVLNLRLWAVVVGAVACLLLAPWAVVRRWRQREVLVVTPVGLAEHRRGDARPVATLGWHEIDEVLFQRSPAARPPSPRQVTYRFTPAAAQRRGITTPEGLVSVWTAYELPRRDLYRLLRAAHERYRGVG</sequence>
<comment type="caution">
    <text evidence="2">The sequence shown here is derived from an EMBL/GenBank/DDBJ whole genome shotgun (WGS) entry which is preliminary data.</text>
</comment>
<accession>A0A852X1R7</accession>
<evidence type="ECO:0000313" key="2">
    <source>
        <dbReference type="EMBL" id="NYG37262.1"/>
    </source>
</evidence>
<protein>
    <submittedName>
        <fullName evidence="2">Uncharacterized protein</fullName>
    </submittedName>
</protein>
<evidence type="ECO:0000256" key="1">
    <source>
        <dbReference type="SAM" id="Phobius"/>
    </source>
</evidence>
<feature type="transmembrane region" description="Helical" evidence="1">
    <location>
        <begin position="28"/>
        <end position="51"/>
    </location>
</feature>
<keyword evidence="1" id="KW-1133">Transmembrane helix</keyword>
<name>A0A852X1R7_9MICO</name>
<keyword evidence="1" id="KW-0812">Transmembrane</keyword>
<keyword evidence="1" id="KW-0472">Membrane</keyword>
<dbReference type="RefSeq" id="WP_179462662.1">
    <property type="nucleotide sequence ID" value="NZ_JACBZX010000001.1"/>
</dbReference>
<dbReference type="AlphaFoldDB" id="A0A852X1R7"/>
<dbReference type="EMBL" id="JACBZX010000001">
    <property type="protein sequence ID" value="NYG37262.1"/>
    <property type="molecule type" value="Genomic_DNA"/>
</dbReference>
<reference evidence="2 3" key="1">
    <citation type="submission" date="2020-07" db="EMBL/GenBank/DDBJ databases">
        <title>Sequencing the genomes of 1000 actinobacteria strains.</title>
        <authorList>
            <person name="Klenk H.-P."/>
        </authorList>
    </citation>
    <scope>NUCLEOTIDE SEQUENCE [LARGE SCALE GENOMIC DNA]</scope>
    <source>
        <strain evidence="2 3">DSM 24723</strain>
    </source>
</reference>
<dbReference type="Proteomes" id="UP000592181">
    <property type="component" value="Unassembled WGS sequence"/>
</dbReference>
<keyword evidence="3" id="KW-1185">Reference proteome</keyword>
<gene>
    <name evidence="2" type="ORF">BJY28_001731</name>
</gene>
<organism evidence="2 3">
    <name type="scientific">Janibacter alkaliphilus</name>
    <dbReference type="NCBI Taxonomy" id="1069963"/>
    <lineage>
        <taxon>Bacteria</taxon>
        <taxon>Bacillati</taxon>
        <taxon>Actinomycetota</taxon>
        <taxon>Actinomycetes</taxon>
        <taxon>Micrococcales</taxon>
        <taxon>Intrasporangiaceae</taxon>
        <taxon>Janibacter</taxon>
    </lineage>
</organism>